<evidence type="ECO:0000313" key="4">
    <source>
        <dbReference type="Proteomes" id="UP000176944"/>
    </source>
</evidence>
<dbReference type="PROSITE" id="PS00330">
    <property type="entry name" value="HEMOLYSIN_CALCIUM"/>
    <property type="match status" value="2"/>
</dbReference>
<dbReference type="SUPFAM" id="SSF51120">
    <property type="entry name" value="beta-Roll"/>
    <property type="match status" value="1"/>
</dbReference>
<dbReference type="PRINTS" id="PR00313">
    <property type="entry name" value="CABNDNGRPT"/>
</dbReference>
<evidence type="ECO:0000313" key="3">
    <source>
        <dbReference type="EMBL" id="AOY84128.1"/>
    </source>
</evidence>
<dbReference type="PANTHER" id="PTHR38340">
    <property type="entry name" value="S-LAYER PROTEIN"/>
    <property type="match status" value="1"/>
</dbReference>
<dbReference type="GO" id="GO:0005509">
    <property type="term" value="F:calcium ion binding"/>
    <property type="evidence" value="ECO:0007669"/>
    <property type="project" value="InterPro"/>
</dbReference>
<dbReference type="Proteomes" id="UP000176944">
    <property type="component" value="Chromosome"/>
</dbReference>
<organism evidence="3 4">
    <name type="scientific">Moorena producens (strain JHB)</name>
    <dbReference type="NCBI Taxonomy" id="1454205"/>
    <lineage>
        <taxon>Bacteria</taxon>
        <taxon>Bacillati</taxon>
        <taxon>Cyanobacteriota</taxon>
        <taxon>Cyanophyceae</taxon>
        <taxon>Coleofasciculales</taxon>
        <taxon>Coleofasciculaceae</taxon>
        <taxon>Moorena</taxon>
    </lineage>
</organism>
<dbReference type="InterPro" id="IPR050557">
    <property type="entry name" value="RTX_toxin/Mannuronan_C5-epim"/>
</dbReference>
<dbReference type="GO" id="GO:0005576">
    <property type="term" value="C:extracellular region"/>
    <property type="evidence" value="ECO:0007669"/>
    <property type="project" value="UniProtKB-SubCell"/>
</dbReference>
<dbReference type="Gene3D" id="2.150.10.10">
    <property type="entry name" value="Serralysin-like metalloprotease, C-terminal"/>
    <property type="match status" value="2"/>
</dbReference>
<reference evidence="4" key="1">
    <citation type="submission" date="2016-10" db="EMBL/GenBank/DDBJ databases">
        <title>Comparative genomics uncovers the prolific and rare metabolic potential of the cyanobacterial genus Moorea.</title>
        <authorList>
            <person name="Leao T."/>
            <person name="Castelao G."/>
            <person name="Korobeynikov A."/>
            <person name="Monroe E.A."/>
            <person name="Podell S."/>
            <person name="Glukhov E."/>
            <person name="Allen E."/>
            <person name="Gerwick W.H."/>
            <person name="Gerwick L."/>
        </authorList>
    </citation>
    <scope>NUCLEOTIDE SEQUENCE [LARGE SCALE GENOMIC DNA]</scope>
    <source>
        <strain evidence="4">JHB</strain>
    </source>
</reference>
<keyword evidence="2" id="KW-0964">Secreted</keyword>
<name>A0A1D9G933_MOOP1</name>
<dbReference type="InterPro" id="IPR018511">
    <property type="entry name" value="Hemolysin-typ_Ca-bd_CS"/>
</dbReference>
<dbReference type="EMBL" id="CP017708">
    <property type="protein sequence ID" value="AOY84128.1"/>
    <property type="molecule type" value="Genomic_DNA"/>
</dbReference>
<dbReference type="Pfam" id="PF00353">
    <property type="entry name" value="HemolysinCabind"/>
    <property type="match status" value="2"/>
</dbReference>
<gene>
    <name evidence="3" type="ORF">BJP36_33600</name>
</gene>
<protein>
    <recommendedName>
        <fullName evidence="5">Calcium-binding protein</fullName>
    </recommendedName>
</protein>
<comment type="subcellular location">
    <subcellularLocation>
        <location evidence="1">Secreted</location>
    </subcellularLocation>
</comment>
<evidence type="ECO:0008006" key="5">
    <source>
        <dbReference type="Google" id="ProtNLM"/>
    </source>
</evidence>
<dbReference type="PANTHER" id="PTHR38340:SF1">
    <property type="entry name" value="S-LAYER PROTEIN"/>
    <property type="match status" value="1"/>
</dbReference>
<proteinExistence type="predicted"/>
<dbReference type="InterPro" id="IPR011049">
    <property type="entry name" value="Serralysin-like_metalloprot_C"/>
</dbReference>
<dbReference type="InterPro" id="IPR001343">
    <property type="entry name" value="Hemolysn_Ca-bd"/>
</dbReference>
<sequence length="279" mass="28703">MILSRISFFDGSDDSFFSGSEFGIKLEEFNPRSFLDAVAHGGNPQDRAASLLKPRVGISSLNSSFSRSQISGGRSNDILVSRAISATFNGGKGSDILTSISGNNVFSGGEDDDILLGGIGNDTLDGGEGNDIIAGLSGDDSISGGLGDDTLTGGGIFLSKEGNSTTIKVSDTSGIDTLSGGEGADRLVLGGKSQFVGETTVIQYDEAGNDDYALITDFDTGEDVIQLGGSQSDYRLASSPIGLPSGTGIFLGNELTAIVQGSSELDLSASYFEGVEFRI</sequence>
<evidence type="ECO:0000256" key="2">
    <source>
        <dbReference type="ARBA" id="ARBA00022525"/>
    </source>
</evidence>
<accession>A0A1D9G933</accession>
<evidence type="ECO:0000256" key="1">
    <source>
        <dbReference type="ARBA" id="ARBA00004613"/>
    </source>
</evidence>
<dbReference type="AlphaFoldDB" id="A0A1D9G933"/>